<evidence type="ECO:0000313" key="2">
    <source>
        <dbReference type="EMBL" id="RVX07236.1"/>
    </source>
</evidence>
<dbReference type="Pfam" id="PF14299">
    <property type="entry name" value="PP2"/>
    <property type="match status" value="1"/>
</dbReference>
<dbReference type="SUPFAM" id="SSF81383">
    <property type="entry name" value="F-box domain"/>
    <property type="match status" value="1"/>
</dbReference>
<gene>
    <name evidence="2" type="primary">PP2B1_3</name>
    <name evidence="2" type="ORF">CK203_022669</name>
</gene>
<sequence>MESKREIKYPESDARTVFSALPEGAIVDILKLTTPRDTCRLSAVASVFLSAAESDSLWESFLPPDYLEIVSRSSESSSRLDFSTKKELFFSLCDSPLLIDGGRRKNLNFVNISQSFWLEKQSGKKCYMLAARELSITWGDTPEYWTWTSIPESRFSEVAFLNEVCWFEVKGKIDTDMLSLRTKYAAYLVFDRRDSYGFENVEVKSSVGIIGSEATENIIYLDKDASEEEDTEDELVSIQNVRSWINDTLTQLYSSQEPDKELVSFEDVRTWMNKNIFQLHSSHEPQEPGVSTKGDGPYPNMRKDAWVEIELGEFFNEGGGNKELEIAIKQFDGHWKQGLIIEGIEIRPKND</sequence>
<feature type="domain" description="F-box" evidence="1">
    <location>
        <begin position="15"/>
        <end position="61"/>
    </location>
</feature>
<dbReference type="PROSITE" id="PS50181">
    <property type="entry name" value="FBOX"/>
    <property type="match status" value="1"/>
</dbReference>
<organism evidence="2 3">
    <name type="scientific">Vitis vinifera</name>
    <name type="common">Grape</name>
    <dbReference type="NCBI Taxonomy" id="29760"/>
    <lineage>
        <taxon>Eukaryota</taxon>
        <taxon>Viridiplantae</taxon>
        <taxon>Streptophyta</taxon>
        <taxon>Embryophyta</taxon>
        <taxon>Tracheophyta</taxon>
        <taxon>Spermatophyta</taxon>
        <taxon>Magnoliopsida</taxon>
        <taxon>eudicotyledons</taxon>
        <taxon>Gunneridae</taxon>
        <taxon>Pentapetalae</taxon>
        <taxon>rosids</taxon>
        <taxon>Vitales</taxon>
        <taxon>Vitaceae</taxon>
        <taxon>Viteae</taxon>
        <taxon>Vitis</taxon>
    </lineage>
</organism>
<dbReference type="InterPro" id="IPR001810">
    <property type="entry name" value="F-box_dom"/>
</dbReference>
<dbReference type="CDD" id="cd22162">
    <property type="entry name" value="F-box_AtSKIP3-like"/>
    <property type="match status" value="1"/>
</dbReference>
<dbReference type="AlphaFoldDB" id="A0A438JE56"/>
<dbReference type="InterPro" id="IPR036047">
    <property type="entry name" value="F-box-like_dom_sf"/>
</dbReference>
<dbReference type="EMBL" id="QGNW01000046">
    <property type="protein sequence ID" value="RVX07236.1"/>
    <property type="molecule type" value="Genomic_DNA"/>
</dbReference>
<accession>A0A438JE56</accession>
<protein>
    <submittedName>
        <fullName evidence="2">F-box protein PP2-B1</fullName>
    </submittedName>
</protein>
<evidence type="ECO:0000259" key="1">
    <source>
        <dbReference type="PROSITE" id="PS50181"/>
    </source>
</evidence>
<evidence type="ECO:0000313" key="3">
    <source>
        <dbReference type="Proteomes" id="UP000288805"/>
    </source>
</evidence>
<dbReference type="Proteomes" id="UP000288805">
    <property type="component" value="Unassembled WGS sequence"/>
</dbReference>
<dbReference type="PANTHER" id="PTHR32278">
    <property type="entry name" value="F-BOX DOMAIN-CONTAINING PROTEIN"/>
    <property type="match status" value="1"/>
</dbReference>
<dbReference type="PANTHER" id="PTHR32278:SF130">
    <property type="entry name" value="F-BOX DOMAIN-CONTAINING PROTEIN"/>
    <property type="match status" value="1"/>
</dbReference>
<name>A0A438JE56_VITVI</name>
<dbReference type="InterPro" id="IPR025886">
    <property type="entry name" value="PP2-like"/>
</dbReference>
<proteinExistence type="predicted"/>
<comment type="caution">
    <text evidence="2">The sequence shown here is derived from an EMBL/GenBank/DDBJ whole genome shotgun (WGS) entry which is preliminary data.</text>
</comment>
<reference evidence="2 3" key="1">
    <citation type="journal article" date="2018" name="PLoS Genet.">
        <title>Population sequencing reveals clonal diversity and ancestral inbreeding in the grapevine cultivar Chardonnay.</title>
        <authorList>
            <person name="Roach M.J."/>
            <person name="Johnson D.L."/>
            <person name="Bohlmann J."/>
            <person name="van Vuuren H.J."/>
            <person name="Jones S.J."/>
            <person name="Pretorius I.S."/>
            <person name="Schmidt S.A."/>
            <person name="Borneman A.R."/>
        </authorList>
    </citation>
    <scope>NUCLEOTIDE SEQUENCE [LARGE SCALE GENOMIC DNA]</scope>
    <source>
        <strain evidence="3">cv. Chardonnay</strain>
        <tissue evidence="2">Leaf</tissue>
    </source>
</reference>